<dbReference type="Proteomes" id="UP000593577">
    <property type="component" value="Unassembled WGS sequence"/>
</dbReference>
<proteinExistence type="predicted"/>
<evidence type="ECO:0000313" key="2">
    <source>
        <dbReference type="Proteomes" id="UP000593577"/>
    </source>
</evidence>
<name>A0A7J8X495_GOSAI</name>
<reference evidence="1 2" key="1">
    <citation type="journal article" date="2019" name="Genome Biol. Evol.">
        <title>Insights into the evolution of the New World diploid cottons (Gossypium, subgenus Houzingenia) based on genome sequencing.</title>
        <authorList>
            <person name="Grover C.E."/>
            <person name="Arick M.A. 2nd"/>
            <person name="Thrash A."/>
            <person name="Conover J.L."/>
            <person name="Sanders W.S."/>
            <person name="Peterson D.G."/>
            <person name="Frelichowski J.E."/>
            <person name="Scheffler J.A."/>
            <person name="Scheffler B.E."/>
            <person name="Wendel J.F."/>
        </authorList>
    </citation>
    <scope>NUCLEOTIDE SEQUENCE [LARGE SCALE GENOMIC DNA]</scope>
    <source>
        <strain evidence="1">185</strain>
        <tissue evidence="1">Leaf</tissue>
    </source>
</reference>
<keyword evidence="2" id="KW-1185">Reference proteome</keyword>
<dbReference type="AlphaFoldDB" id="A0A7J8X495"/>
<gene>
    <name evidence="1" type="ORF">Goari_023841</name>
</gene>
<protein>
    <submittedName>
        <fullName evidence="1">Uncharacterized protein</fullName>
    </submittedName>
</protein>
<evidence type="ECO:0000313" key="1">
    <source>
        <dbReference type="EMBL" id="MBA0682095.1"/>
    </source>
</evidence>
<comment type="caution">
    <text evidence="1">The sequence shown here is derived from an EMBL/GenBank/DDBJ whole genome shotgun (WGS) entry which is preliminary data.</text>
</comment>
<sequence>MKIRLCYYCAIYPLHTSFLGDPDLWQRQTLVQGCEGLFIE</sequence>
<accession>A0A7J8X495</accession>
<dbReference type="EMBL" id="JABFAA010000005">
    <property type="protein sequence ID" value="MBA0682095.1"/>
    <property type="molecule type" value="Genomic_DNA"/>
</dbReference>
<organism evidence="1 2">
    <name type="scientific">Gossypium aridum</name>
    <name type="common">American cotton</name>
    <name type="synonym">Erioxylum aridum</name>
    <dbReference type="NCBI Taxonomy" id="34290"/>
    <lineage>
        <taxon>Eukaryota</taxon>
        <taxon>Viridiplantae</taxon>
        <taxon>Streptophyta</taxon>
        <taxon>Embryophyta</taxon>
        <taxon>Tracheophyta</taxon>
        <taxon>Spermatophyta</taxon>
        <taxon>Magnoliopsida</taxon>
        <taxon>eudicotyledons</taxon>
        <taxon>Gunneridae</taxon>
        <taxon>Pentapetalae</taxon>
        <taxon>rosids</taxon>
        <taxon>malvids</taxon>
        <taxon>Malvales</taxon>
        <taxon>Malvaceae</taxon>
        <taxon>Malvoideae</taxon>
        <taxon>Gossypium</taxon>
    </lineage>
</organism>